<protein>
    <submittedName>
        <fullName evidence="3">Methylcrotonoyl-CoA carboxylase</fullName>
    </submittedName>
</protein>
<dbReference type="FunFam" id="3.90.226.10:FF:000046">
    <property type="entry name" value="Geranyl-CoA carboxylase beta subunit"/>
    <property type="match status" value="1"/>
</dbReference>
<dbReference type="Gene3D" id="3.90.226.10">
    <property type="entry name" value="2-enoyl-CoA Hydratase, Chain A, domain 1"/>
    <property type="match status" value="2"/>
</dbReference>
<dbReference type="InterPro" id="IPR029045">
    <property type="entry name" value="ClpP/crotonase-like_dom_sf"/>
</dbReference>
<keyword evidence="4" id="KW-1185">Reference proteome</keyword>
<evidence type="ECO:0000313" key="4">
    <source>
        <dbReference type="Proteomes" id="UP000596427"/>
    </source>
</evidence>
<dbReference type="InterPro" id="IPR011763">
    <property type="entry name" value="COA_CT_C"/>
</dbReference>
<feature type="domain" description="CoA carboxyltransferase C-terminal" evidence="2">
    <location>
        <begin position="281"/>
        <end position="522"/>
    </location>
</feature>
<evidence type="ECO:0000259" key="1">
    <source>
        <dbReference type="PROSITE" id="PS50980"/>
    </source>
</evidence>
<dbReference type="AlphaFoldDB" id="A0A974SHX2"/>
<dbReference type="SUPFAM" id="SSF52096">
    <property type="entry name" value="ClpP/crotonase"/>
    <property type="match status" value="2"/>
</dbReference>
<accession>A0A974SHX2</accession>
<dbReference type="RefSeq" id="WP_203193670.1">
    <property type="nucleotide sequence ID" value="NZ_CP063362.1"/>
</dbReference>
<dbReference type="InterPro" id="IPR045190">
    <property type="entry name" value="MCCB/AccD1-like"/>
</dbReference>
<organism evidence="3 4">
    <name type="scientific">Xanthobacter dioxanivorans</name>
    <dbReference type="NCBI Taxonomy" id="2528964"/>
    <lineage>
        <taxon>Bacteria</taxon>
        <taxon>Pseudomonadati</taxon>
        <taxon>Pseudomonadota</taxon>
        <taxon>Alphaproteobacteria</taxon>
        <taxon>Hyphomicrobiales</taxon>
        <taxon>Xanthobacteraceae</taxon>
        <taxon>Xanthobacter</taxon>
    </lineage>
</organism>
<sequence>MTLLTSAISTGSETFRGNLTAQTARVETLRARIAAATAGGRSEMVERHRSRGKLLVRERIDLLVDPGTAFMELSSLAAYGQYGGDVPGAGIVTGIGIVHGLPCMIIANDATVKGGTFYHETVKKHIRAQEIAAENRLPCLYLVDCGGAYLPEQDRVFPDARHFGNSFYRQTNMSASGLPQISAVFGGCTAGGAYIPALSDEVIMVRGNARIHLGGPSIVKVAINEEVDGETLGGAEMHTRISGVSDHLAEDEYHALALMRDIVGNLGLTRAMAPDAPAAAPLNDPEELLGIISADRKQPYDVRELLVRMIDAGEFREFKPSWGETLVCGTARIHGYRVGILGNNGALLSDSSLKGAHFVSMCDQRNIPLLFLHNISGFMVGTEAERGGIAKDSAKLVYAMSVAKVPRLSVIVGGSYGAGNYGMCGRGFAPRFLFAWPTAALATMSADIASNVMLELRRAKGGNPAKMQVDLERIEAEVRAQYAKQSDPYYATSRLWDDGLIEPGQTRDILGLCLAIVTSVPAAGRRTPVFRM</sequence>
<dbReference type="EMBL" id="CP063362">
    <property type="protein sequence ID" value="QRG06761.1"/>
    <property type="molecule type" value="Genomic_DNA"/>
</dbReference>
<dbReference type="GO" id="GO:1905202">
    <property type="term" value="C:methylcrotonoyl-CoA carboxylase complex"/>
    <property type="evidence" value="ECO:0007669"/>
    <property type="project" value="TreeGrafter"/>
</dbReference>
<dbReference type="PANTHER" id="PTHR22855">
    <property type="entry name" value="ACETYL, PROPIONYL, PYRUVATE, AND GLUTACONYL CARBOXYLASE-RELATED"/>
    <property type="match status" value="1"/>
</dbReference>
<dbReference type="KEGG" id="xdi:EZH22_28450"/>
<dbReference type="PANTHER" id="PTHR22855:SF13">
    <property type="entry name" value="METHYLCROTONOYL-COA CARBOXYLASE BETA CHAIN, MITOCHONDRIAL"/>
    <property type="match status" value="1"/>
</dbReference>
<dbReference type="PROSITE" id="PS50989">
    <property type="entry name" value="COA_CT_CTER"/>
    <property type="match status" value="1"/>
</dbReference>
<dbReference type="GO" id="GO:0006552">
    <property type="term" value="P:L-leucine catabolic process"/>
    <property type="evidence" value="ECO:0007669"/>
    <property type="project" value="TreeGrafter"/>
</dbReference>
<dbReference type="GO" id="GO:0004485">
    <property type="term" value="F:methylcrotonoyl-CoA carboxylase activity"/>
    <property type="evidence" value="ECO:0007669"/>
    <property type="project" value="TreeGrafter"/>
</dbReference>
<dbReference type="Proteomes" id="UP000596427">
    <property type="component" value="Chromosome"/>
</dbReference>
<feature type="domain" description="CoA carboxyltransferase N-terminal" evidence="1">
    <location>
        <begin position="22"/>
        <end position="278"/>
    </location>
</feature>
<proteinExistence type="predicted"/>
<name>A0A974SHX2_9HYPH</name>
<dbReference type="PROSITE" id="PS50980">
    <property type="entry name" value="COA_CT_NTER"/>
    <property type="match status" value="1"/>
</dbReference>
<reference evidence="3 4" key="1">
    <citation type="submission" date="2020-10" db="EMBL/GenBank/DDBJ databases">
        <title>Degradation of 1,4-Dioxane by Xanthobacter sp. YN2, via a Novel Group-2 Soluble Di-Iron Monooxygenase.</title>
        <authorList>
            <person name="Ma F."/>
            <person name="Wang Y."/>
            <person name="Yang J."/>
            <person name="Guo H."/>
            <person name="Su D."/>
            <person name="Yu L."/>
        </authorList>
    </citation>
    <scope>NUCLEOTIDE SEQUENCE [LARGE SCALE GENOMIC DNA]</scope>
    <source>
        <strain evidence="3 4">YN2</strain>
    </source>
</reference>
<dbReference type="FunFam" id="3.90.226.10:FF:000004">
    <property type="entry name" value="Methylcrotonoyl-CoA carboxylase beta chain"/>
    <property type="match status" value="1"/>
</dbReference>
<evidence type="ECO:0000259" key="2">
    <source>
        <dbReference type="PROSITE" id="PS50989"/>
    </source>
</evidence>
<dbReference type="InterPro" id="IPR034733">
    <property type="entry name" value="AcCoA_carboxyl_beta"/>
</dbReference>
<dbReference type="Pfam" id="PF01039">
    <property type="entry name" value="Carboxyl_trans"/>
    <property type="match status" value="1"/>
</dbReference>
<dbReference type="InterPro" id="IPR011762">
    <property type="entry name" value="COA_CT_N"/>
</dbReference>
<evidence type="ECO:0000313" key="3">
    <source>
        <dbReference type="EMBL" id="QRG06761.1"/>
    </source>
</evidence>
<gene>
    <name evidence="3" type="ORF">EZH22_28450</name>
</gene>